<comment type="subcellular location">
    <subcellularLocation>
        <location evidence="1">Cytoplasm</location>
    </subcellularLocation>
</comment>
<evidence type="ECO:0000256" key="3">
    <source>
        <dbReference type="ARBA" id="ARBA00022490"/>
    </source>
</evidence>
<dbReference type="RefSeq" id="WP_065140300.1">
    <property type="nucleotide sequence ID" value="NZ_LZLM01000073.1"/>
</dbReference>
<dbReference type="Proteomes" id="UP000093925">
    <property type="component" value="Unassembled WGS sequence"/>
</dbReference>
<gene>
    <name evidence="5" type="ORF">A5640_13345</name>
</gene>
<dbReference type="InterPro" id="IPR025734">
    <property type="entry name" value="EspG"/>
</dbReference>
<evidence type="ECO:0000256" key="4">
    <source>
        <dbReference type="ARBA" id="ARBA00023186"/>
    </source>
</evidence>
<proteinExistence type="inferred from homology"/>
<evidence type="ECO:0000256" key="1">
    <source>
        <dbReference type="ARBA" id="ARBA00004496"/>
    </source>
</evidence>
<dbReference type="GO" id="GO:0005737">
    <property type="term" value="C:cytoplasm"/>
    <property type="evidence" value="ECO:0007669"/>
    <property type="project" value="UniProtKB-SubCell"/>
</dbReference>
<dbReference type="AlphaFoldDB" id="A0A1A3KN29"/>
<evidence type="ECO:0000313" key="5">
    <source>
        <dbReference type="EMBL" id="OBJ85361.1"/>
    </source>
</evidence>
<keyword evidence="4" id="KW-0143">Chaperone</keyword>
<evidence type="ECO:0000256" key="2">
    <source>
        <dbReference type="ARBA" id="ARBA00006411"/>
    </source>
</evidence>
<dbReference type="EMBL" id="LZLM01000073">
    <property type="protein sequence ID" value="OBJ85361.1"/>
    <property type="molecule type" value="Genomic_DNA"/>
</dbReference>
<keyword evidence="3" id="KW-0963">Cytoplasm</keyword>
<comment type="similarity">
    <text evidence="2">Belongs to the EspG family.</text>
</comment>
<dbReference type="Pfam" id="PF14011">
    <property type="entry name" value="ESX-1_EspG"/>
    <property type="match status" value="1"/>
</dbReference>
<sequence>MLTTTIDGLWALQVLAGIETVAPELGLRPHLPSVEPRQLALSHPVTSELRDAGVINHCDAVDNTVVEWLTVLSRRDIALFIQMRTPSDDQAARVLIARFAQWWVAIERSADLVRISGVGTACTEAPASSMLYAEIERLCGQNTPAPLRPVTLDTDILRTTPDRQALHDLLVAQRLQPDQLRMLELAADPDQSALASIVAIQSGVATGRSDRMHIEASPVTIIDTPAGRLVADDIQSAGKTWTIIAPGTQGNIDAAIRRMVRRLPADKDWHSYRKVV</sequence>
<accession>A0A1A3KN29</accession>
<evidence type="ECO:0000313" key="6">
    <source>
        <dbReference type="Proteomes" id="UP000093925"/>
    </source>
</evidence>
<organism evidence="5 6">
    <name type="scientific">Mycobacterium asiaticum</name>
    <dbReference type="NCBI Taxonomy" id="1790"/>
    <lineage>
        <taxon>Bacteria</taxon>
        <taxon>Bacillati</taxon>
        <taxon>Actinomycetota</taxon>
        <taxon>Actinomycetes</taxon>
        <taxon>Mycobacteriales</taxon>
        <taxon>Mycobacteriaceae</taxon>
        <taxon>Mycobacterium</taxon>
    </lineage>
</organism>
<comment type="caution">
    <text evidence="5">The sequence shown here is derived from an EMBL/GenBank/DDBJ whole genome shotgun (WGS) entry which is preliminary data.</text>
</comment>
<name>A0A1A3KN29_MYCAS</name>
<protein>
    <submittedName>
        <fullName evidence="5">Secretion protein EspG</fullName>
    </submittedName>
</protein>
<reference evidence="5 6" key="1">
    <citation type="submission" date="2016-06" db="EMBL/GenBank/DDBJ databases">
        <authorList>
            <person name="Kjaerup R.B."/>
            <person name="Dalgaard T.S."/>
            <person name="Juul-Madsen H.R."/>
        </authorList>
    </citation>
    <scope>NUCLEOTIDE SEQUENCE [LARGE SCALE GENOMIC DNA]</scope>
    <source>
        <strain evidence="5 6">1276495.2</strain>
    </source>
</reference>